<keyword evidence="1" id="KW-1133">Transmembrane helix</keyword>
<dbReference type="eggNOG" id="ENOG503322D">
    <property type="taxonomic scope" value="Bacteria"/>
</dbReference>
<sequence length="329" mass="35054">MTDELTRENVTPTGQREPVFGPWLLGLGLLLAALLLAVLGEARAADEAGTGLVRDLEDLDAAKNGQGTIRIEARGGWTAPQTVSKARFAMAREEVRAYYETDHLALDMGFETGQYDFTRTGRLPFGGRAPFENLSRFEGGLAVQGGLWSDVSGFLGLRGDLGYEDAPDVRGLGGTAMAGLVVPMGRSWLLTLGGGASVTPVDVQPVPIVALRYEAPADTGIVVDLGLPRTEARWRGGSWWTLRLTGEIDGAHYHLADDNLAAPKGTVAFFAPRAGLFVDLTPMAGLKASLGAHYALPGTMTFYRESGSRLKRYDTGGAPGASLRLGWSF</sequence>
<evidence type="ECO:0000313" key="2">
    <source>
        <dbReference type="EMBL" id="BAH77873.1"/>
    </source>
</evidence>
<dbReference type="KEGG" id="dma:DMR_43820"/>
<feature type="transmembrane region" description="Helical" evidence="1">
    <location>
        <begin position="20"/>
        <end position="39"/>
    </location>
</feature>
<proteinExistence type="predicted"/>
<dbReference type="Proteomes" id="UP000009071">
    <property type="component" value="Chromosome"/>
</dbReference>
<organism evidence="2 3">
    <name type="scientific">Solidesulfovibrio magneticus (strain ATCC 700980 / DSM 13731 / RS-1)</name>
    <name type="common">Desulfovibrio magneticus</name>
    <dbReference type="NCBI Taxonomy" id="573370"/>
    <lineage>
        <taxon>Bacteria</taxon>
        <taxon>Pseudomonadati</taxon>
        <taxon>Thermodesulfobacteriota</taxon>
        <taxon>Desulfovibrionia</taxon>
        <taxon>Desulfovibrionales</taxon>
        <taxon>Desulfovibrionaceae</taxon>
        <taxon>Solidesulfovibrio</taxon>
    </lineage>
</organism>
<dbReference type="OrthoDB" id="5444716at2"/>
<reference evidence="2 3" key="1">
    <citation type="journal article" date="2009" name="Genome Res.">
        <title>Whole genome sequence of Desulfovibrio magneticus strain RS-1 revealed common gene clusters in magnetotactic bacteria.</title>
        <authorList>
            <person name="Nakazawa H."/>
            <person name="Arakaki A."/>
            <person name="Narita-Yamada S."/>
            <person name="Yashiro I."/>
            <person name="Jinno K."/>
            <person name="Aoki N."/>
            <person name="Tsuruyama A."/>
            <person name="Okamura Y."/>
            <person name="Tanikawa S."/>
            <person name="Fujita N."/>
            <person name="Takeyama H."/>
            <person name="Matsunaga T."/>
        </authorList>
    </citation>
    <scope>NUCLEOTIDE SEQUENCE [LARGE SCALE GENOMIC DNA]</scope>
    <source>
        <strain evidence="3">ATCC 700980 / DSM 13731 / RS-1</strain>
    </source>
</reference>
<evidence type="ECO:0008006" key="4">
    <source>
        <dbReference type="Google" id="ProtNLM"/>
    </source>
</evidence>
<keyword evidence="3" id="KW-1185">Reference proteome</keyword>
<keyword evidence="1" id="KW-0812">Transmembrane</keyword>
<accession>C4XQZ3</accession>
<keyword evidence="1" id="KW-0472">Membrane</keyword>
<dbReference type="TCDB" id="9.B.155.2.1">
    <property type="family name" value="the putative beta barrel porin-3 (bbp3) family"/>
</dbReference>
<dbReference type="EMBL" id="AP010904">
    <property type="protein sequence ID" value="BAH77873.1"/>
    <property type="molecule type" value="Genomic_DNA"/>
</dbReference>
<name>C4XQZ3_SOLM1</name>
<dbReference type="HOGENOM" id="CLU_843930_0_0_7"/>
<evidence type="ECO:0000313" key="3">
    <source>
        <dbReference type="Proteomes" id="UP000009071"/>
    </source>
</evidence>
<evidence type="ECO:0000256" key="1">
    <source>
        <dbReference type="SAM" id="Phobius"/>
    </source>
</evidence>
<dbReference type="AlphaFoldDB" id="C4XQZ3"/>
<protein>
    <recommendedName>
        <fullName evidence="4">Autotransporter domain-containing protein</fullName>
    </recommendedName>
</protein>
<gene>
    <name evidence="2" type="ordered locus">DMR_43820</name>
</gene>
<dbReference type="RefSeq" id="WP_015862991.1">
    <property type="nucleotide sequence ID" value="NC_012796.1"/>
</dbReference>